<keyword evidence="3" id="KW-1185">Reference proteome</keyword>
<evidence type="ECO:0000256" key="1">
    <source>
        <dbReference type="SAM" id="Phobius"/>
    </source>
</evidence>
<keyword evidence="1" id="KW-0472">Membrane</keyword>
<evidence type="ECO:0000313" key="2">
    <source>
        <dbReference type="EMBL" id="PTB74665.1"/>
    </source>
</evidence>
<protein>
    <submittedName>
        <fullName evidence="2">Uncharacterized protein</fullName>
    </submittedName>
</protein>
<feature type="transmembrane region" description="Helical" evidence="1">
    <location>
        <begin position="149"/>
        <end position="169"/>
    </location>
</feature>
<keyword evidence="1" id="KW-1133">Transmembrane helix</keyword>
<reference evidence="2 3" key="1">
    <citation type="submission" date="2016-07" db="EMBL/GenBank/DDBJ databases">
        <title>Multiple horizontal gene transfer events from other fungi enriched the ability of initially mycotrophic Trichoderma (Ascomycota) to feed on dead plant biomass.</title>
        <authorList>
            <consortium name="DOE Joint Genome Institute"/>
            <person name="Aerts A."/>
            <person name="Atanasova L."/>
            <person name="Chenthamara K."/>
            <person name="Zhang J."/>
            <person name="Grujic M."/>
            <person name="Henrissat B."/>
            <person name="Kuo A."/>
            <person name="Salamov A."/>
            <person name="Lipzen A."/>
            <person name="Labutti K."/>
            <person name="Barry K."/>
            <person name="Miao Y."/>
            <person name="Rahimi M.J."/>
            <person name="Shen Q."/>
            <person name="Grigoriev I.V."/>
            <person name="Kubicek C.P."/>
            <person name="Druzhinina I.S."/>
        </authorList>
    </citation>
    <scope>NUCLEOTIDE SEQUENCE [LARGE SCALE GENOMIC DNA]</scope>
    <source>
        <strain evidence="2 3">ATCC 18648</strain>
    </source>
</reference>
<dbReference type="AlphaFoldDB" id="A0A2T4BZJ8"/>
<keyword evidence="1" id="KW-0812">Transmembrane</keyword>
<dbReference type="Proteomes" id="UP000240760">
    <property type="component" value="Unassembled WGS sequence"/>
</dbReference>
<evidence type="ECO:0000313" key="3">
    <source>
        <dbReference type="Proteomes" id="UP000240760"/>
    </source>
</evidence>
<accession>A0A2T4BZJ8</accession>
<name>A0A2T4BZJ8_TRILO</name>
<gene>
    <name evidence="2" type="ORF">M440DRAFT_1403172</name>
</gene>
<proteinExistence type="predicted"/>
<sequence>MFDLEDILSQTKLLLAISDVRIASRSAGYVSSHSWHTCKVLNGDDRFVRLDAQQPHTIHQLPGMNSGINNRHVVYWFKDDKTTHVVSRCSHRLLAHASQPLVSEREDSHRAYLFVAEGAHVDEKHKTGTLYNKGVARSRWFIFLPTHEIVFFLVHMYAVGGLFVPFCVVEHMR</sequence>
<organism evidence="2 3">
    <name type="scientific">Trichoderma longibrachiatum ATCC 18648</name>
    <dbReference type="NCBI Taxonomy" id="983965"/>
    <lineage>
        <taxon>Eukaryota</taxon>
        <taxon>Fungi</taxon>
        <taxon>Dikarya</taxon>
        <taxon>Ascomycota</taxon>
        <taxon>Pezizomycotina</taxon>
        <taxon>Sordariomycetes</taxon>
        <taxon>Hypocreomycetidae</taxon>
        <taxon>Hypocreales</taxon>
        <taxon>Hypocreaceae</taxon>
        <taxon>Trichoderma</taxon>
    </lineage>
</organism>
<dbReference type="EMBL" id="KZ679135">
    <property type="protein sequence ID" value="PTB74665.1"/>
    <property type="molecule type" value="Genomic_DNA"/>
</dbReference>